<dbReference type="CDD" id="cd18322">
    <property type="entry name" value="BTB_POZ_SKP1"/>
    <property type="match status" value="1"/>
</dbReference>
<dbReference type="SUPFAM" id="SSF81382">
    <property type="entry name" value="Skp1 dimerisation domain-like"/>
    <property type="match status" value="1"/>
</dbReference>
<dbReference type="Pfam" id="PF01466">
    <property type="entry name" value="Skp1"/>
    <property type="match status" value="1"/>
</dbReference>
<evidence type="ECO:0000313" key="7">
    <source>
        <dbReference type="EnsemblPlants" id="Kaladp0006s0008.1.v1.1"/>
    </source>
</evidence>
<dbReference type="FunFam" id="3.30.710.10:FF:000026">
    <property type="entry name" value="E3 ubiquitin ligase complex SCF subunit"/>
    <property type="match status" value="1"/>
</dbReference>
<reference evidence="7" key="1">
    <citation type="submission" date="2021-01" db="UniProtKB">
        <authorList>
            <consortium name="EnsemblPlants"/>
        </authorList>
    </citation>
    <scope>IDENTIFICATION</scope>
</reference>
<protein>
    <recommendedName>
        <fullName evidence="4">SKP1-like protein</fullName>
    </recommendedName>
</protein>
<dbReference type="InterPro" id="IPR001232">
    <property type="entry name" value="SKP1-like"/>
</dbReference>
<keyword evidence="3 4" id="KW-0833">Ubl conjugation pathway</keyword>
<dbReference type="InterPro" id="IPR016897">
    <property type="entry name" value="SKP1"/>
</dbReference>
<dbReference type="Proteomes" id="UP000594263">
    <property type="component" value="Unplaced"/>
</dbReference>
<organism evidence="7 8">
    <name type="scientific">Kalanchoe fedtschenkoi</name>
    <name type="common">Lavender scallops</name>
    <name type="synonym">South American air plant</name>
    <dbReference type="NCBI Taxonomy" id="63787"/>
    <lineage>
        <taxon>Eukaryota</taxon>
        <taxon>Viridiplantae</taxon>
        <taxon>Streptophyta</taxon>
        <taxon>Embryophyta</taxon>
        <taxon>Tracheophyta</taxon>
        <taxon>Spermatophyta</taxon>
        <taxon>Magnoliopsida</taxon>
        <taxon>eudicotyledons</taxon>
        <taxon>Gunneridae</taxon>
        <taxon>Pentapetalae</taxon>
        <taxon>Saxifragales</taxon>
        <taxon>Crassulaceae</taxon>
        <taxon>Kalanchoe</taxon>
    </lineage>
</organism>
<comment type="pathway">
    <text evidence="1 4">Protein modification; protein ubiquitination.</text>
</comment>
<dbReference type="PIRSF" id="PIRSF028729">
    <property type="entry name" value="E3_ubiquit_lig_SCF_Skp"/>
    <property type="match status" value="1"/>
</dbReference>
<dbReference type="OMA" id="NAWAYED"/>
<feature type="domain" description="SKP1 component POZ" evidence="6">
    <location>
        <begin position="6"/>
        <end position="66"/>
    </location>
</feature>
<dbReference type="InterPro" id="IPR011333">
    <property type="entry name" value="SKP1/BTB/POZ_sf"/>
</dbReference>
<evidence type="ECO:0000256" key="2">
    <source>
        <dbReference type="ARBA" id="ARBA00009993"/>
    </source>
</evidence>
<dbReference type="UniPathway" id="UPA00143"/>
<dbReference type="EnsemblPlants" id="Kaladp0006s0008.1.v1.1">
    <property type="protein sequence ID" value="Kaladp0006s0008.1.v1.1"/>
    <property type="gene ID" value="Kaladp0006s0008.v1.1"/>
</dbReference>
<dbReference type="SUPFAM" id="SSF54695">
    <property type="entry name" value="POZ domain"/>
    <property type="match status" value="1"/>
</dbReference>
<dbReference type="InterPro" id="IPR016073">
    <property type="entry name" value="Skp1_comp_POZ"/>
</dbReference>
<accession>A0A7N0RCF0</accession>
<dbReference type="PANTHER" id="PTHR11165">
    <property type="entry name" value="SKP1"/>
    <property type="match status" value="1"/>
</dbReference>
<dbReference type="Pfam" id="PF03931">
    <property type="entry name" value="Skp1_POZ"/>
    <property type="match status" value="1"/>
</dbReference>
<feature type="domain" description="SKP1 component dimerisation" evidence="5">
    <location>
        <begin position="121"/>
        <end position="168"/>
    </location>
</feature>
<evidence type="ECO:0000259" key="6">
    <source>
        <dbReference type="Pfam" id="PF03931"/>
    </source>
</evidence>
<dbReference type="Gene3D" id="3.30.710.10">
    <property type="entry name" value="Potassium Channel Kv1.1, Chain A"/>
    <property type="match status" value="1"/>
</dbReference>
<dbReference type="GO" id="GO:0016567">
    <property type="term" value="P:protein ubiquitination"/>
    <property type="evidence" value="ECO:0007669"/>
    <property type="project" value="UniProtKB-UniRule"/>
</dbReference>
<keyword evidence="8" id="KW-1185">Reference proteome</keyword>
<comment type="similarity">
    <text evidence="2 4">Belongs to the SKP1 family.</text>
</comment>
<dbReference type="GO" id="GO:0006511">
    <property type="term" value="P:ubiquitin-dependent protein catabolic process"/>
    <property type="evidence" value="ECO:0007669"/>
    <property type="project" value="InterPro"/>
</dbReference>
<dbReference type="AlphaFoldDB" id="A0A7N0RCF0"/>
<evidence type="ECO:0000256" key="3">
    <source>
        <dbReference type="ARBA" id="ARBA00022786"/>
    </source>
</evidence>
<proteinExistence type="inferred from homology"/>
<evidence type="ECO:0000256" key="1">
    <source>
        <dbReference type="ARBA" id="ARBA00004906"/>
    </source>
</evidence>
<dbReference type="InterPro" id="IPR016072">
    <property type="entry name" value="Skp1_comp_dimer"/>
</dbReference>
<dbReference type="SMART" id="SM00512">
    <property type="entry name" value="Skp1"/>
    <property type="match status" value="1"/>
</dbReference>
<dbReference type="Gramene" id="Kaladp0006s0008.1.v1.1">
    <property type="protein sequence ID" value="Kaladp0006s0008.1.v1.1"/>
    <property type="gene ID" value="Kaladp0006s0008.v1.1"/>
</dbReference>
<name>A0A7N0RCF0_KALFE</name>
<dbReference type="InterPro" id="IPR036296">
    <property type="entry name" value="SKP1-like_dim_sf"/>
</dbReference>
<dbReference type="GO" id="GO:0009867">
    <property type="term" value="P:jasmonic acid mediated signaling pathway"/>
    <property type="evidence" value="ECO:0007669"/>
    <property type="project" value="UniProtKB-ARBA"/>
</dbReference>
<comment type="function">
    <text evidence="4">Involved in ubiquitination and subsequent proteasomal degradation of target proteins. Together with CUL1, RBX1 and a F-box protein, it forms a SCF E3 ubiquitin ligase complex. The functional specificity of this complex depends on the type of F-box protein. In the SCF complex, it serves as an adapter that links the F-box protein to CUL1.</text>
</comment>
<evidence type="ECO:0000259" key="5">
    <source>
        <dbReference type="Pfam" id="PF01466"/>
    </source>
</evidence>
<sequence>MSTGSKKIHLRSSDSQDFEVEEVVAIRSQTIKNMIDDGYDNDIIPVPNVLGSVLAKVIEYCNKHHKAEAEAESGSSSCTSLVPAQAVDVDPKIRAWNAEFVDQDFPALFQLILAANFLDIKDMLELTSQAVADRIRDKQPEEIRKLFSIENDFTPEEEEAIRSENAWAYED</sequence>
<evidence type="ECO:0000313" key="8">
    <source>
        <dbReference type="Proteomes" id="UP000594263"/>
    </source>
</evidence>
<comment type="subunit">
    <text evidence="4">Part of a SCF (SKP1-cullin-F-box) protein ligase complex.</text>
</comment>
<evidence type="ECO:0000256" key="4">
    <source>
        <dbReference type="PIRNR" id="PIRNR028729"/>
    </source>
</evidence>